<dbReference type="GO" id="GO:0008270">
    <property type="term" value="F:zinc ion binding"/>
    <property type="evidence" value="ECO:0007669"/>
    <property type="project" value="InterPro"/>
</dbReference>
<dbReference type="CDD" id="cd12148">
    <property type="entry name" value="fungal_TF_MHR"/>
    <property type="match status" value="1"/>
</dbReference>
<dbReference type="SMART" id="SM00066">
    <property type="entry name" value="GAL4"/>
    <property type="match status" value="1"/>
</dbReference>
<evidence type="ECO:0000256" key="1">
    <source>
        <dbReference type="ARBA" id="ARBA00004123"/>
    </source>
</evidence>
<dbReference type="CDD" id="cd00067">
    <property type="entry name" value="GAL4"/>
    <property type="match status" value="1"/>
</dbReference>
<dbReference type="InterPro" id="IPR050815">
    <property type="entry name" value="TF_fung"/>
</dbReference>
<feature type="region of interest" description="Disordered" evidence="6">
    <location>
        <begin position="1"/>
        <end position="35"/>
    </location>
</feature>
<keyword evidence="5" id="KW-0539">Nucleus</keyword>
<dbReference type="AlphaFoldDB" id="A0AA39GBV5"/>
<accession>A0AA39GBV5</accession>
<evidence type="ECO:0000256" key="3">
    <source>
        <dbReference type="ARBA" id="ARBA00023015"/>
    </source>
</evidence>
<dbReference type="GO" id="GO:0006351">
    <property type="term" value="P:DNA-templated transcription"/>
    <property type="evidence" value="ECO:0007669"/>
    <property type="project" value="InterPro"/>
</dbReference>
<evidence type="ECO:0000256" key="5">
    <source>
        <dbReference type="ARBA" id="ARBA00023242"/>
    </source>
</evidence>
<dbReference type="PROSITE" id="PS00463">
    <property type="entry name" value="ZN2_CY6_FUNGAL_1"/>
    <property type="match status" value="1"/>
</dbReference>
<dbReference type="Proteomes" id="UP001175261">
    <property type="component" value="Unassembled WGS sequence"/>
</dbReference>
<evidence type="ECO:0000313" key="9">
    <source>
        <dbReference type="Proteomes" id="UP001175261"/>
    </source>
</evidence>
<dbReference type="Pfam" id="PF00172">
    <property type="entry name" value="Zn_clus"/>
    <property type="match status" value="1"/>
</dbReference>
<dbReference type="PANTHER" id="PTHR47338:SF10">
    <property type="entry name" value="TRANSCRIPTION FACTOR DOMAIN-CONTAINING PROTEIN-RELATED"/>
    <property type="match status" value="1"/>
</dbReference>
<dbReference type="EMBL" id="JAPDFR010000009">
    <property type="protein sequence ID" value="KAK0383277.1"/>
    <property type="molecule type" value="Genomic_DNA"/>
</dbReference>
<comment type="subcellular location">
    <subcellularLocation>
        <location evidence="1">Nucleus</location>
    </subcellularLocation>
</comment>
<gene>
    <name evidence="8" type="ORF">NLU13_9190</name>
</gene>
<keyword evidence="9" id="KW-1185">Reference proteome</keyword>
<evidence type="ECO:0000313" key="8">
    <source>
        <dbReference type="EMBL" id="KAK0383277.1"/>
    </source>
</evidence>
<reference evidence="8" key="1">
    <citation type="submission" date="2022-10" db="EMBL/GenBank/DDBJ databases">
        <title>Determination and structural analysis of whole genome sequence of Sarocladium strictum F4-1.</title>
        <authorList>
            <person name="Hu L."/>
            <person name="Jiang Y."/>
        </authorList>
    </citation>
    <scope>NUCLEOTIDE SEQUENCE</scope>
    <source>
        <strain evidence="8">F4-1</strain>
    </source>
</reference>
<dbReference type="Pfam" id="PF04082">
    <property type="entry name" value="Fungal_trans"/>
    <property type="match status" value="1"/>
</dbReference>
<evidence type="ECO:0000256" key="4">
    <source>
        <dbReference type="ARBA" id="ARBA00023163"/>
    </source>
</evidence>
<dbReference type="Gene3D" id="4.10.240.10">
    <property type="entry name" value="Zn(2)-C6 fungal-type DNA-binding domain"/>
    <property type="match status" value="1"/>
</dbReference>
<dbReference type="PANTHER" id="PTHR47338">
    <property type="entry name" value="ZN(II)2CYS6 TRANSCRIPTION FACTOR (EUROFUNG)-RELATED"/>
    <property type="match status" value="1"/>
</dbReference>
<evidence type="ECO:0000256" key="6">
    <source>
        <dbReference type="SAM" id="MobiDB-lite"/>
    </source>
</evidence>
<proteinExistence type="predicted"/>
<keyword evidence="3" id="KW-0805">Transcription regulation</keyword>
<evidence type="ECO:0000259" key="7">
    <source>
        <dbReference type="PROSITE" id="PS50048"/>
    </source>
</evidence>
<dbReference type="SUPFAM" id="SSF57701">
    <property type="entry name" value="Zn2/Cys6 DNA-binding domain"/>
    <property type="match status" value="1"/>
</dbReference>
<name>A0AA39GBV5_SARSR</name>
<dbReference type="InterPro" id="IPR001138">
    <property type="entry name" value="Zn2Cys6_DnaBD"/>
</dbReference>
<feature type="compositionally biased region" description="Polar residues" evidence="6">
    <location>
        <begin position="743"/>
        <end position="778"/>
    </location>
</feature>
<feature type="domain" description="Zn(2)-C6 fungal-type" evidence="7">
    <location>
        <begin position="43"/>
        <end position="73"/>
    </location>
</feature>
<sequence length="892" mass="97544">MAPASQDEDLRSPTPPDDMDGDNAPRAGTVPDNASVPKPKRLACMICRKRKLKCDGLRPSCSTCSRLGHSCAYDEQRRKSGPKRGYVKALEERLKQVETLLKTQDSTTLSNTPNPQRNTPNGMMGMATGNPQATAGAGISVANSGMGLGSDLDMDGWQMNNESPQPGKDFNFNSNMSMPIHGMTGDFTWEMIGLGLEEPLPTQETIDELHQIYFEKVHPSIPMIHKYRYLAAMNLAPAQRPPVCLRYAMWTLACVVTDKFVDLKDLFYQRARKYLESDYMKGFGEHMISVAHCQTHILLSTFEMRSMYFPRAWINTGSAVRLAQMVGLHRLDGAGLDVKQCLPPPKDWTEREERRRTFWMGFCQDRYASIGTGWPMIIDEKDILTNLPSSDEAFDLSRPEQVGTLAEALAPSGASKLSSFGGIVLMACLFGRNLLHLHRPDADDLDNDLNGPFWKRHRQMDNVLLNTSLCLPSRLKLPDGISNANVVFMNMCIHTSAICLHQAAIFKAEKHKLPSSVSADSKVRCITAANEIASIMRQISHLDLAGLNPFMCFCLYVAARVFVQYLKSKPDDAQTADALRFLLLAMNTMKKRNPLTESFLVQLDVDFEALIARNPKLRDSFTRPGDGPEGLNILTRVAPAGAVCDDPDQVKGILSYRNECNFLKVVGDNGNLADEPNLVDGPSGDTNMDPGPQYTNGQWLGAEHPVQTLTPTSAMGNSANGRFGDRNGEGGDGTGSPDEVLSTGLTPNSSSATGSNRLQPGTHMNQSGSSSFNASPIVQGQDMMNGMNGSAGMPNDGVPFFRDMPGASGFVMQTGLGQQQTVVANFASMAGWSDVPQTPGQQHQHQRQHQQQGGIQAGDMGEVGFRSFMDMGSLDGLDLPSAWQDAGTGEMR</sequence>
<dbReference type="GO" id="GO:0000981">
    <property type="term" value="F:DNA-binding transcription factor activity, RNA polymerase II-specific"/>
    <property type="evidence" value="ECO:0007669"/>
    <property type="project" value="InterPro"/>
</dbReference>
<feature type="region of interest" description="Disordered" evidence="6">
    <location>
        <begin position="709"/>
        <end position="778"/>
    </location>
</feature>
<organism evidence="8 9">
    <name type="scientific">Sarocladium strictum</name>
    <name type="common">Black bundle disease fungus</name>
    <name type="synonym">Acremonium strictum</name>
    <dbReference type="NCBI Taxonomy" id="5046"/>
    <lineage>
        <taxon>Eukaryota</taxon>
        <taxon>Fungi</taxon>
        <taxon>Dikarya</taxon>
        <taxon>Ascomycota</taxon>
        <taxon>Pezizomycotina</taxon>
        <taxon>Sordariomycetes</taxon>
        <taxon>Hypocreomycetidae</taxon>
        <taxon>Hypocreales</taxon>
        <taxon>Sarocladiaceae</taxon>
        <taxon>Sarocladium</taxon>
    </lineage>
</organism>
<keyword evidence="4" id="KW-0804">Transcription</keyword>
<protein>
    <recommendedName>
        <fullName evidence="7">Zn(2)-C6 fungal-type domain-containing protein</fullName>
    </recommendedName>
</protein>
<evidence type="ECO:0000256" key="2">
    <source>
        <dbReference type="ARBA" id="ARBA00022723"/>
    </source>
</evidence>
<dbReference type="GO" id="GO:0003677">
    <property type="term" value="F:DNA binding"/>
    <property type="evidence" value="ECO:0007669"/>
    <property type="project" value="InterPro"/>
</dbReference>
<keyword evidence="2" id="KW-0479">Metal-binding</keyword>
<dbReference type="SMART" id="SM00906">
    <property type="entry name" value="Fungal_trans"/>
    <property type="match status" value="1"/>
</dbReference>
<feature type="compositionally biased region" description="Polar residues" evidence="6">
    <location>
        <begin position="709"/>
        <end position="719"/>
    </location>
</feature>
<comment type="caution">
    <text evidence="8">The sequence shown here is derived from an EMBL/GenBank/DDBJ whole genome shotgun (WGS) entry which is preliminary data.</text>
</comment>
<dbReference type="PROSITE" id="PS50048">
    <property type="entry name" value="ZN2_CY6_FUNGAL_2"/>
    <property type="match status" value="1"/>
</dbReference>
<dbReference type="GO" id="GO:0005634">
    <property type="term" value="C:nucleus"/>
    <property type="evidence" value="ECO:0007669"/>
    <property type="project" value="UniProtKB-SubCell"/>
</dbReference>
<feature type="region of interest" description="Disordered" evidence="6">
    <location>
        <begin position="835"/>
        <end position="858"/>
    </location>
</feature>
<dbReference type="InterPro" id="IPR007219">
    <property type="entry name" value="XnlR_reg_dom"/>
</dbReference>
<dbReference type="InterPro" id="IPR036864">
    <property type="entry name" value="Zn2-C6_fun-type_DNA-bd_sf"/>
</dbReference>